<feature type="transmembrane region" description="Helical" evidence="1">
    <location>
        <begin position="20"/>
        <end position="41"/>
    </location>
</feature>
<keyword evidence="1" id="KW-0472">Membrane</keyword>
<keyword evidence="3" id="KW-1185">Reference proteome</keyword>
<dbReference type="EMBL" id="QUAL01000280">
    <property type="protein sequence ID" value="RIQ16021.1"/>
    <property type="molecule type" value="Genomic_DNA"/>
</dbReference>
<feature type="transmembrane region" description="Helical" evidence="1">
    <location>
        <begin position="87"/>
        <end position="111"/>
    </location>
</feature>
<keyword evidence="1" id="KW-0812">Transmembrane</keyword>
<organism evidence="2 3">
    <name type="scientific">Jiangella rhizosphaerae</name>
    <dbReference type="NCBI Taxonomy" id="2293569"/>
    <lineage>
        <taxon>Bacteria</taxon>
        <taxon>Bacillati</taxon>
        <taxon>Actinomycetota</taxon>
        <taxon>Actinomycetes</taxon>
        <taxon>Jiangellales</taxon>
        <taxon>Jiangellaceae</taxon>
        <taxon>Jiangella</taxon>
    </lineage>
</organism>
<protein>
    <submittedName>
        <fullName evidence="2">Uncharacterized protein</fullName>
    </submittedName>
</protein>
<reference evidence="2 3" key="1">
    <citation type="submission" date="2018-09" db="EMBL/GenBank/DDBJ databases">
        <title>Isolation, diversity and antifungal activity of actinobacteria from wheat.</title>
        <authorList>
            <person name="Han C."/>
        </authorList>
    </citation>
    <scope>NUCLEOTIDE SEQUENCE [LARGE SCALE GENOMIC DNA]</scope>
    <source>
        <strain evidence="2 3">NEAU-YY265</strain>
    </source>
</reference>
<feature type="non-terminal residue" evidence="2">
    <location>
        <position position="1"/>
    </location>
</feature>
<keyword evidence="1" id="KW-1133">Transmembrane helix</keyword>
<gene>
    <name evidence="2" type="ORF">DY240_23255</name>
</gene>
<name>A0A418KK72_9ACTN</name>
<feature type="transmembrane region" description="Helical" evidence="1">
    <location>
        <begin position="123"/>
        <end position="144"/>
    </location>
</feature>
<dbReference type="AlphaFoldDB" id="A0A418KK72"/>
<comment type="caution">
    <text evidence="2">The sequence shown here is derived from an EMBL/GenBank/DDBJ whole genome shotgun (WGS) entry which is preliminary data.</text>
</comment>
<feature type="transmembrane region" description="Helical" evidence="1">
    <location>
        <begin position="48"/>
        <end position="81"/>
    </location>
</feature>
<evidence type="ECO:0000313" key="3">
    <source>
        <dbReference type="Proteomes" id="UP000284057"/>
    </source>
</evidence>
<proteinExistence type="predicted"/>
<dbReference type="Proteomes" id="UP000284057">
    <property type="component" value="Unassembled WGS sequence"/>
</dbReference>
<sequence length="145" mass="14210">AVPRDGAVPPGALGPALPGWVVRAALAAAVVMMVLAVAGWTSVSPFGLLVVVLAGGSAAALPSSHAATAFLAVCALCGLAADGAITGWLSLAVLGAHATHVAAALAAVVPMRARVERAALRPALRRFALAQAAGQVLVLLAWALS</sequence>
<evidence type="ECO:0000256" key="1">
    <source>
        <dbReference type="SAM" id="Phobius"/>
    </source>
</evidence>
<evidence type="ECO:0000313" key="2">
    <source>
        <dbReference type="EMBL" id="RIQ16021.1"/>
    </source>
</evidence>
<accession>A0A418KK72</accession>